<evidence type="ECO:0000256" key="4">
    <source>
        <dbReference type="SAM" id="MobiDB-lite"/>
    </source>
</evidence>
<dbReference type="GO" id="GO:1904680">
    <property type="term" value="F:peptide transmembrane transporter activity"/>
    <property type="evidence" value="ECO:0007669"/>
    <property type="project" value="TreeGrafter"/>
</dbReference>
<dbReference type="EMBL" id="UOEQ01000395">
    <property type="protein sequence ID" value="VAW22090.1"/>
    <property type="molecule type" value="Genomic_DNA"/>
</dbReference>
<feature type="region of interest" description="Disordered" evidence="4">
    <location>
        <begin position="169"/>
        <end position="197"/>
    </location>
</feature>
<evidence type="ECO:0000256" key="2">
    <source>
        <dbReference type="ARBA" id="ARBA00022448"/>
    </source>
</evidence>
<name>A0A3B0TZ98_9ZZZZ</name>
<evidence type="ECO:0000256" key="1">
    <source>
        <dbReference type="ARBA" id="ARBA00005695"/>
    </source>
</evidence>
<dbReference type="InterPro" id="IPR030678">
    <property type="entry name" value="Peptide/Ni-bd"/>
</dbReference>
<dbReference type="InterPro" id="IPR000914">
    <property type="entry name" value="SBP_5_dom"/>
</dbReference>
<dbReference type="SUPFAM" id="SSF53850">
    <property type="entry name" value="Periplasmic binding protein-like II"/>
    <property type="match status" value="1"/>
</dbReference>
<proteinExistence type="inferred from homology"/>
<dbReference type="GO" id="GO:0015833">
    <property type="term" value="P:peptide transport"/>
    <property type="evidence" value="ECO:0007669"/>
    <property type="project" value="TreeGrafter"/>
</dbReference>
<dbReference type="PANTHER" id="PTHR30290:SF9">
    <property type="entry name" value="OLIGOPEPTIDE-BINDING PROTEIN APPA"/>
    <property type="match status" value="1"/>
</dbReference>
<dbReference type="Gene3D" id="3.40.190.10">
    <property type="entry name" value="Periplasmic binding protein-like II"/>
    <property type="match status" value="1"/>
</dbReference>
<dbReference type="GO" id="GO:0042597">
    <property type="term" value="C:periplasmic space"/>
    <property type="evidence" value="ECO:0007669"/>
    <property type="project" value="UniProtKB-ARBA"/>
</dbReference>
<evidence type="ECO:0000313" key="6">
    <source>
        <dbReference type="EMBL" id="VAW22090.1"/>
    </source>
</evidence>
<feature type="domain" description="Solute-binding protein family 5" evidence="5">
    <location>
        <begin position="70"/>
        <end position="448"/>
    </location>
</feature>
<accession>A0A3B0TZ98</accession>
<dbReference type="PANTHER" id="PTHR30290">
    <property type="entry name" value="PERIPLASMIC BINDING COMPONENT OF ABC TRANSPORTER"/>
    <property type="match status" value="1"/>
</dbReference>
<reference evidence="6" key="1">
    <citation type="submission" date="2018-06" db="EMBL/GenBank/DDBJ databases">
        <authorList>
            <person name="Zhirakovskaya E."/>
        </authorList>
    </citation>
    <scope>NUCLEOTIDE SEQUENCE</scope>
</reference>
<dbReference type="CDD" id="cd08498">
    <property type="entry name" value="PBP2_NikA_DppA_OppA_like_2"/>
    <property type="match status" value="1"/>
</dbReference>
<dbReference type="Gene3D" id="3.10.105.10">
    <property type="entry name" value="Dipeptide-binding Protein, Domain 3"/>
    <property type="match status" value="1"/>
</dbReference>
<keyword evidence="3" id="KW-0732">Signal</keyword>
<evidence type="ECO:0000256" key="3">
    <source>
        <dbReference type="ARBA" id="ARBA00022729"/>
    </source>
</evidence>
<comment type="similarity">
    <text evidence="1">Belongs to the bacterial solute-binding protein 5 family.</text>
</comment>
<dbReference type="Pfam" id="PF00496">
    <property type="entry name" value="SBP_bac_5"/>
    <property type="match status" value="1"/>
</dbReference>
<gene>
    <name evidence="6" type="ORF">MNBD_ALPHA11-976</name>
</gene>
<dbReference type="InterPro" id="IPR039424">
    <property type="entry name" value="SBP_5"/>
</dbReference>
<protein>
    <submittedName>
        <fullName evidence="6">ABC transporter, substrate-binding protein (Cluster 5, nickel/peptides/opines)</fullName>
    </submittedName>
</protein>
<sequence length="533" mass="58164">MKMKSFIIAGVSALALGALSLPATAQTFKFAFQADAQSLDPHSLNETFTLGLLGNVYEGLISYDKDMQRVPTLAVSWEVLTPTKWRFDLRQGVKFHNGNDFTAEDVVFTWERMGSEGSDQKTLAGLLENITIVDDYTIEIDTPIPNPTLLNDLVTMFIMDKEWAVANNATESSSPADAGRDGSYATSNANGTGPFMVESRQPDVKTVLVRSENYWDDSIPTNVQRVEFTPISQAATRVAALLSGQIDLVYPVPVQDWSRLNDADGVNSLAGPEARTIFLGMDQSRDELLYSSVKGANPFKDPRVRHAFSFAIDIDAIKETIMRGAATPAGLMWAPQIQGYNAEANTPHPFDQDKARSLLADAGYPDGFTVTMDCPNDRYVNDEKICQAVAGMLAKVGVTIDLLAQPKSQYFAKVLAQGGYDTSFYLLGWTPGSMDVFNVFNNLLACRNEEGTVGGFNLGGYCSERIDELGQIVASETDVAVRQAAIDEAAQILKAEAGYIPLFQQPLSWGVRDGVSVAQRADNVLDLRNVVMP</sequence>
<dbReference type="AlphaFoldDB" id="A0A3B0TZ98"/>
<evidence type="ECO:0000259" key="5">
    <source>
        <dbReference type="Pfam" id="PF00496"/>
    </source>
</evidence>
<dbReference type="PIRSF" id="PIRSF002741">
    <property type="entry name" value="MppA"/>
    <property type="match status" value="1"/>
</dbReference>
<dbReference type="GO" id="GO:0043190">
    <property type="term" value="C:ATP-binding cassette (ABC) transporter complex"/>
    <property type="evidence" value="ECO:0007669"/>
    <property type="project" value="InterPro"/>
</dbReference>
<keyword evidence="2" id="KW-0813">Transport</keyword>
<organism evidence="6">
    <name type="scientific">hydrothermal vent metagenome</name>
    <dbReference type="NCBI Taxonomy" id="652676"/>
    <lineage>
        <taxon>unclassified sequences</taxon>
        <taxon>metagenomes</taxon>
        <taxon>ecological metagenomes</taxon>
    </lineage>
</organism>